<dbReference type="PRINTS" id="PR00111">
    <property type="entry name" value="ABHYDROLASE"/>
</dbReference>
<dbReference type="Gene3D" id="3.40.50.1820">
    <property type="entry name" value="alpha/beta hydrolase"/>
    <property type="match status" value="1"/>
</dbReference>
<keyword evidence="1" id="KW-0378">Hydrolase</keyword>
<name>A0A2U1CH07_9BURK</name>
<reference evidence="3 4" key="1">
    <citation type="submission" date="2018-04" db="EMBL/GenBank/DDBJ databases">
        <title>Genomic Encyclopedia of Type Strains, Phase IV (KMG-IV): sequencing the most valuable type-strain genomes for metagenomic binning, comparative biology and taxonomic classification.</title>
        <authorList>
            <person name="Goeker M."/>
        </authorList>
    </citation>
    <scope>NUCLEOTIDE SEQUENCE [LARGE SCALE GENOMIC DNA]</scope>
    <source>
        <strain evidence="3 4">DSM 10065</strain>
    </source>
</reference>
<feature type="domain" description="AB hydrolase-1" evidence="2">
    <location>
        <begin position="17"/>
        <end position="248"/>
    </location>
</feature>
<organism evidence="3 4">
    <name type="scientific">Pusillimonas noertemannii</name>
    <dbReference type="NCBI Taxonomy" id="305977"/>
    <lineage>
        <taxon>Bacteria</taxon>
        <taxon>Pseudomonadati</taxon>
        <taxon>Pseudomonadota</taxon>
        <taxon>Betaproteobacteria</taxon>
        <taxon>Burkholderiales</taxon>
        <taxon>Alcaligenaceae</taxon>
        <taxon>Pusillimonas</taxon>
    </lineage>
</organism>
<sequence length="261" mass="28407">MSTLPTWLASGQGGVPLVLLHGMGSTASIWLPQLEHFGGKRLSVAWTMPGYGRSPALPALSWQGLADSVGVLLDALHIDRAHILGHSIGGMVAQEFYRRHPERVESLILSATSSAFGSTDAAWKEEFLRQRTDAMRPYQHFAEAAPALLNGLMSPDTPAALRALAELSASGIDKQRYLEAMRLLVTFDRRSDFRNIDVPVLLLAGEHDTQAPPKGMNRLAQDNANARFQQLPGLSHMANIESPNAFNQAVEAFLAAQHQVV</sequence>
<dbReference type="SUPFAM" id="SSF53474">
    <property type="entry name" value="alpha/beta-Hydrolases"/>
    <property type="match status" value="1"/>
</dbReference>
<comment type="caution">
    <text evidence="3">The sequence shown here is derived from an EMBL/GenBank/DDBJ whole genome shotgun (WGS) entry which is preliminary data.</text>
</comment>
<dbReference type="PANTHER" id="PTHR43798:SF31">
    <property type="entry name" value="AB HYDROLASE SUPERFAMILY PROTEIN YCLE"/>
    <property type="match status" value="1"/>
</dbReference>
<protein>
    <submittedName>
        <fullName evidence="3">Pimeloyl-ACP methyl ester carboxylesterase</fullName>
    </submittedName>
</protein>
<dbReference type="STRING" id="1231391.GCA_000308195_02230"/>
<dbReference type="RefSeq" id="WP_165832654.1">
    <property type="nucleotide sequence ID" value="NZ_JACCEX010000002.1"/>
</dbReference>
<dbReference type="GO" id="GO:0016020">
    <property type="term" value="C:membrane"/>
    <property type="evidence" value="ECO:0007669"/>
    <property type="project" value="TreeGrafter"/>
</dbReference>
<dbReference type="EMBL" id="QEKO01000012">
    <property type="protein sequence ID" value="PVY60198.1"/>
    <property type="molecule type" value="Genomic_DNA"/>
</dbReference>
<evidence type="ECO:0000256" key="1">
    <source>
        <dbReference type="ARBA" id="ARBA00022801"/>
    </source>
</evidence>
<proteinExistence type="predicted"/>
<dbReference type="GO" id="GO:0016787">
    <property type="term" value="F:hydrolase activity"/>
    <property type="evidence" value="ECO:0007669"/>
    <property type="project" value="UniProtKB-KW"/>
</dbReference>
<dbReference type="InterPro" id="IPR029058">
    <property type="entry name" value="AB_hydrolase_fold"/>
</dbReference>
<gene>
    <name evidence="3" type="ORF">C7440_3912</name>
</gene>
<evidence type="ECO:0000313" key="3">
    <source>
        <dbReference type="EMBL" id="PVY60198.1"/>
    </source>
</evidence>
<keyword evidence="4" id="KW-1185">Reference proteome</keyword>
<dbReference type="Pfam" id="PF12697">
    <property type="entry name" value="Abhydrolase_6"/>
    <property type="match status" value="1"/>
</dbReference>
<evidence type="ECO:0000313" key="4">
    <source>
        <dbReference type="Proteomes" id="UP000246145"/>
    </source>
</evidence>
<evidence type="ECO:0000259" key="2">
    <source>
        <dbReference type="Pfam" id="PF12697"/>
    </source>
</evidence>
<dbReference type="InterPro" id="IPR050266">
    <property type="entry name" value="AB_hydrolase_sf"/>
</dbReference>
<dbReference type="AlphaFoldDB" id="A0A2U1CH07"/>
<dbReference type="Proteomes" id="UP000246145">
    <property type="component" value="Unassembled WGS sequence"/>
</dbReference>
<dbReference type="InterPro" id="IPR000073">
    <property type="entry name" value="AB_hydrolase_1"/>
</dbReference>
<accession>A0A2U1CH07</accession>
<dbReference type="PANTHER" id="PTHR43798">
    <property type="entry name" value="MONOACYLGLYCEROL LIPASE"/>
    <property type="match status" value="1"/>
</dbReference>